<proteinExistence type="predicted"/>
<accession>A0ACD3RKT6</accession>
<evidence type="ECO:0000313" key="1">
    <source>
        <dbReference type="EMBL" id="TMS20242.1"/>
    </source>
</evidence>
<dbReference type="EMBL" id="CM011677">
    <property type="protein sequence ID" value="TMS20242.1"/>
    <property type="molecule type" value="Genomic_DNA"/>
</dbReference>
<name>A0ACD3RKT6_LARCR</name>
<feature type="non-terminal residue" evidence="1">
    <location>
        <position position="1"/>
    </location>
</feature>
<keyword evidence="2" id="KW-1185">Reference proteome</keyword>
<organism evidence="1 2">
    <name type="scientific">Larimichthys crocea</name>
    <name type="common">Large yellow croaker</name>
    <name type="synonym">Pseudosciaena crocea</name>
    <dbReference type="NCBI Taxonomy" id="215358"/>
    <lineage>
        <taxon>Eukaryota</taxon>
        <taxon>Metazoa</taxon>
        <taxon>Chordata</taxon>
        <taxon>Craniata</taxon>
        <taxon>Vertebrata</taxon>
        <taxon>Euteleostomi</taxon>
        <taxon>Actinopterygii</taxon>
        <taxon>Neopterygii</taxon>
        <taxon>Teleostei</taxon>
        <taxon>Neoteleostei</taxon>
        <taxon>Acanthomorphata</taxon>
        <taxon>Eupercaria</taxon>
        <taxon>Sciaenidae</taxon>
        <taxon>Larimichthys</taxon>
    </lineage>
</organism>
<gene>
    <name evidence="1" type="ORF">E3U43_006735</name>
</gene>
<protein>
    <submittedName>
        <fullName evidence="1">Uncharacterized protein</fullName>
    </submittedName>
</protein>
<comment type="caution">
    <text evidence="1">The sequence shown here is derived from an EMBL/GenBank/DDBJ whole genome shotgun (WGS) entry which is preliminary data.</text>
</comment>
<feature type="non-terminal residue" evidence="1">
    <location>
        <position position="50"/>
    </location>
</feature>
<sequence length="50" mass="5693">SLFPRRWMPCQLGVVFMFPWSWSLPLPVSLAALRLTKATALSTWTERAGD</sequence>
<dbReference type="Proteomes" id="UP000793456">
    <property type="component" value="Chromosome IV"/>
</dbReference>
<reference evidence="1" key="1">
    <citation type="submission" date="2018-11" db="EMBL/GenBank/DDBJ databases">
        <title>The sequence and de novo assembly of Larimichthys crocea genome using PacBio and Hi-C technologies.</title>
        <authorList>
            <person name="Xu P."/>
            <person name="Chen B."/>
            <person name="Zhou Z."/>
            <person name="Ke Q."/>
            <person name="Wu Y."/>
            <person name="Bai H."/>
            <person name="Pu F."/>
        </authorList>
    </citation>
    <scope>NUCLEOTIDE SEQUENCE</scope>
    <source>
        <tissue evidence="1">Muscle</tissue>
    </source>
</reference>
<evidence type="ECO:0000313" key="2">
    <source>
        <dbReference type="Proteomes" id="UP000793456"/>
    </source>
</evidence>